<keyword evidence="6" id="KW-0813">Transport</keyword>
<reference evidence="7 8" key="1">
    <citation type="submission" date="2016-06" db="EMBL/GenBank/DDBJ databases">
        <title>Evolution of pathogenesis and genome organization in the Tremellales.</title>
        <authorList>
            <person name="Cuomo C."/>
            <person name="Litvintseva A."/>
            <person name="Heitman J."/>
            <person name="Chen Y."/>
            <person name="Sun S."/>
            <person name="Springer D."/>
            <person name="Dromer F."/>
            <person name="Young S."/>
            <person name="Zeng Q."/>
            <person name="Chapman S."/>
            <person name="Gujja S."/>
            <person name="Saif S."/>
            <person name="Birren B."/>
        </authorList>
    </citation>
    <scope>NUCLEOTIDE SEQUENCE [LARGE SCALE GENOMIC DNA]</scope>
    <source>
        <strain evidence="7 8">CBS 6039</strain>
    </source>
</reference>
<evidence type="ECO:0000313" key="7">
    <source>
        <dbReference type="EMBL" id="ODN75455.1"/>
    </source>
</evidence>
<keyword evidence="5 6" id="KW-0472">Membrane</keyword>
<evidence type="ECO:0000256" key="2">
    <source>
        <dbReference type="ARBA" id="ARBA00006921"/>
    </source>
</evidence>
<keyword evidence="8" id="KW-1185">Reference proteome</keyword>
<sequence>MSNYLPILMDMDMGSSSSSDSSNSTSTSSDCKVSMLFNTYTIDACFLSSDWHITSKGMFAGSVIGIFFLCVLIEAVRRLGREYDRWLVRNAATSCCPSVVSPASLSELGKDDGVNVAKPVIQYVPSWPHQLLRSFVYGSQFTASFMVMLTGMYFNIWMLIAIFIGQTAGYFFFGRDTVSGELEQSSHGNCC</sequence>
<accession>A0A1E3HH50</accession>
<organism evidence="7 8">
    <name type="scientific">Cryptococcus amylolentus CBS 6039</name>
    <dbReference type="NCBI Taxonomy" id="1295533"/>
    <lineage>
        <taxon>Eukaryota</taxon>
        <taxon>Fungi</taxon>
        <taxon>Dikarya</taxon>
        <taxon>Basidiomycota</taxon>
        <taxon>Agaricomycotina</taxon>
        <taxon>Tremellomycetes</taxon>
        <taxon>Tremellales</taxon>
        <taxon>Cryptococcaceae</taxon>
        <taxon>Cryptococcus</taxon>
    </lineage>
</organism>
<dbReference type="STRING" id="1295533.A0A1E3HH50"/>
<dbReference type="PANTHER" id="PTHR12483:SF73">
    <property type="entry name" value="COPPER TRANSPORT PROTEIN CTR3"/>
    <property type="match status" value="1"/>
</dbReference>
<protein>
    <recommendedName>
        <fullName evidence="6">Copper transport protein</fullName>
    </recommendedName>
</protein>
<keyword evidence="3 6" id="KW-0812">Transmembrane</keyword>
<evidence type="ECO:0000256" key="3">
    <source>
        <dbReference type="ARBA" id="ARBA00022692"/>
    </source>
</evidence>
<proteinExistence type="inferred from homology"/>
<dbReference type="GO" id="GO:0016020">
    <property type="term" value="C:membrane"/>
    <property type="evidence" value="ECO:0007669"/>
    <property type="project" value="UniProtKB-SubCell"/>
</dbReference>
<feature type="transmembrane region" description="Helical" evidence="6">
    <location>
        <begin position="57"/>
        <end position="76"/>
    </location>
</feature>
<evidence type="ECO:0000256" key="4">
    <source>
        <dbReference type="ARBA" id="ARBA00022989"/>
    </source>
</evidence>
<evidence type="ECO:0000313" key="8">
    <source>
        <dbReference type="Proteomes" id="UP000094065"/>
    </source>
</evidence>
<keyword evidence="6" id="KW-0406">Ion transport</keyword>
<dbReference type="AlphaFoldDB" id="A0A1E3HH50"/>
<dbReference type="PANTHER" id="PTHR12483">
    <property type="entry name" value="SOLUTE CARRIER FAMILY 31 COPPER TRANSPORTERS"/>
    <property type="match status" value="1"/>
</dbReference>
<keyword evidence="6" id="KW-0187">Copper transport</keyword>
<evidence type="ECO:0000256" key="5">
    <source>
        <dbReference type="ARBA" id="ARBA00023136"/>
    </source>
</evidence>
<dbReference type="Pfam" id="PF04145">
    <property type="entry name" value="Ctr"/>
    <property type="match status" value="1"/>
</dbReference>
<dbReference type="InterPro" id="IPR007274">
    <property type="entry name" value="Cop_transporter"/>
</dbReference>
<dbReference type="Proteomes" id="UP000094065">
    <property type="component" value="Unassembled WGS sequence"/>
</dbReference>
<dbReference type="OrthoDB" id="161814at2759"/>
<gene>
    <name evidence="7" type="ORF">L202_06595</name>
</gene>
<comment type="subcellular location">
    <subcellularLocation>
        <location evidence="1 6">Membrane</location>
        <topology evidence="1 6">Multi-pass membrane protein</topology>
    </subcellularLocation>
</comment>
<dbReference type="GeneID" id="30157904"/>
<comment type="similarity">
    <text evidence="2 6">Belongs to the copper transporter (Ctr) (TC 1.A.56) family. SLC31A subfamily.</text>
</comment>
<comment type="caution">
    <text evidence="7">The sequence shown here is derived from an EMBL/GenBank/DDBJ whole genome shotgun (WGS) entry which is preliminary data.</text>
</comment>
<feature type="transmembrane region" description="Helical" evidence="6">
    <location>
        <begin position="154"/>
        <end position="173"/>
    </location>
</feature>
<dbReference type="EMBL" id="AWGJ01000010">
    <property type="protein sequence ID" value="ODN75455.1"/>
    <property type="molecule type" value="Genomic_DNA"/>
</dbReference>
<keyword evidence="6" id="KW-0186">Copper</keyword>
<keyword evidence="4 6" id="KW-1133">Transmembrane helix</keyword>
<evidence type="ECO:0000256" key="1">
    <source>
        <dbReference type="ARBA" id="ARBA00004141"/>
    </source>
</evidence>
<name>A0A1E3HH50_9TREE</name>
<dbReference type="GO" id="GO:0005375">
    <property type="term" value="F:copper ion transmembrane transporter activity"/>
    <property type="evidence" value="ECO:0007669"/>
    <property type="project" value="UniProtKB-UniRule"/>
</dbReference>
<dbReference type="RefSeq" id="XP_018991105.1">
    <property type="nucleotide sequence ID" value="XM_019141130.1"/>
</dbReference>
<evidence type="ECO:0000256" key="6">
    <source>
        <dbReference type="RuleBase" id="RU367022"/>
    </source>
</evidence>